<feature type="compositionally biased region" description="Polar residues" evidence="1">
    <location>
        <begin position="146"/>
        <end position="169"/>
    </location>
</feature>
<dbReference type="Proteomes" id="UP001385951">
    <property type="component" value="Unassembled WGS sequence"/>
</dbReference>
<gene>
    <name evidence="2" type="ORF">QCA50_017648</name>
</gene>
<feature type="compositionally biased region" description="Basic and acidic residues" evidence="1">
    <location>
        <begin position="113"/>
        <end position="125"/>
    </location>
</feature>
<dbReference type="PANTHER" id="PTHR13513:SF9">
    <property type="entry name" value="E3 UBIQUITIN-PROTEIN LIGASE UBR7-RELATED"/>
    <property type="match status" value="1"/>
</dbReference>
<feature type="region of interest" description="Disordered" evidence="1">
    <location>
        <begin position="111"/>
        <end position="210"/>
    </location>
</feature>
<evidence type="ECO:0000313" key="3">
    <source>
        <dbReference type="Proteomes" id="UP001385951"/>
    </source>
</evidence>
<dbReference type="GO" id="GO:0005737">
    <property type="term" value="C:cytoplasm"/>
    <property type="evidence" value="ECO:0007669"/>
    <property type="project" value="TreeGrafter"/>
</dbReference>
<organism evidence="2 3">
    <name type="scientific">Cerrena zonata</name>
    <dbReference type="NCBI Taxonomy" id="2478898"/>
    <lineage>
        <taxon>Eukaryota</taxon>
        <taxon>Fungi</taxon>
        <taxon>Dikarya</taxon>
        <taxon>Basidiomycota</taxon>
        <taxon>Agaricomycotina</taxon>
        <taxon>Agaricomycetes</taxon>
        <taxon>Polyporales</taxon>
        <taxon>Cerrenaceae</taxon>
        <taxon>Cerrena</taxon>
    </lineage>
</organism>
<dbReference type="EMBL" id="JASBNA010000061">
    <property type="protein sequence ID" value="KAK7679263.1"/>
    <property type="molecule type" value="Genomic_DNA"/>
</dbReference>
<keyword evidence="3" id="KW-1185">Reference proteome</keyword>
<reference evidence="2 3" key="1">
    <citation type="submission" date="2022-09" db="EMBL/GenBank/DDBJ databases">
        <authorList>
            <person name="Palmer J.M."/>
        </authorList>
    </citation>
    <scope>NUCLEOTIDE SEQUENCE [LARGE SCALE GENOMIC DNA]</scope>
    <source>
        <strain evidence="2 3">DSM 7382</strain>
    </source>
</reference>
<dbReference type="PANTHER" id="PTHR13513">
    <property type="entry name" value="E3 UBIQUITIN-PROTEIN LIGASE UBR7"/>
    <property type="match status" value="1"/>
</dbReference>
<dbReference type="AlphaFoldDB" id="A0AAW0FNZ2"/>
<comment type="caution">
    <text evidence="2">The sequence shown here is derived from an EMBL/GenBank/DDBJ whole genome shotgun (WGS) entry which is preliminary data.</text>
</comment>
<dbReference type="GO" id="GO:0008270">
    <property type="term" value="F:zinc ion binding"/>
    <property type="evidence" value="ECO:0007669"/>
    <property type="project" value="InterPro"/>
</dbReference>
<evidence type="ECO:0000313" key="2">
    <source>
        <dbReference type="EMBL" id="KAK7679263.1"/>
    </source>
</evidence>
<dbReference type="GO" id="GO:0061630">
    <property type="term" value="F:ubiquitin protein ligase activity"/>
    <property type="evidence" value="ECO:0007669"/>
    <property type="project" value="InterPro"/>
</dbReference>
<feature type="compositionally biased region" description="Basic and acidic residues" evidence="1">
    <location>
        <begin position="170"/>
        <end position="191"/>
    </location>
</feature>
<name>A0AAW0FNZ2_9APHY</name>
<dbReference type="InterPro" id="IPR040204">
    <property type="entry name" value="UBR7"/>
</dbReference>
<evidence type="ECO:0000256" key="1">
    <source>
        <dbReference type="SAM" id="MobiDB-lite"/>
    </source>
</evidence>
<proteinExistence type="predicted"/>
<sequence length="437" mass="49710">MAKTPNGGCKLRFRAEESNQKPSVKPRTGFSLSASFGSSSARPLDLPAEDIPSLSNTYNQNFDGHFCSCEKLYNPLEETATMHQCFFGFVCGEDWFHEDCLLGYKPGFIVSQRNDKNDKRDESQKETGVNLLDRLLSPGPGEDALSDSSKAQKRTQQAINSKDGNNHQQTQEKKDKKERNQEARDASRENNKSATNDGDPSNLDDDDDYDEHDIENAQIIGNYLPKPSHFGQYICWRCVRAFDEVFQYLISDDKVVYTTMPHFYHVESLKEWEEHYRAYKDQLTSESINEPKAKKLKLENGEVPAKEAEKVPSSVFLARGFRNRLAELAKDKATPAKISDFLQNNKYLYEDDPIYEPPRDDDHGSSTTGSLLELGTDALLSLPKEQAIEGAQAYDKIRSKLREFFKPFAEEGKLVTEDEVRSFFSKIKNEAKDDDNE</sequence>
<protein>
    <submittedName>
        <fullName evidence="2">Uncharacterized protein</fullName>
    </submittedName>
</protein>
<accession>A0AAW0FNZ2</accession>